<evidence type="ECO:0000259" key="17">
    <source>
        <dbReference type="Pfam" id="PF13244"/>
    </source>
</evidence>
<dbReference type="Pfam" id="PF20501">
    <property type="entry name" value="MbhE"/>
    <property type="match status" value="1"/>
</dbReference>
<evidence type="ECO:0000259" key="18">
    <source>
        <dbReference type="Pfam" id="PF20501"/>
    </source>
</evidence>
<feature type="transmembrane region" description="Helical" evidence="14">
    <location>
        <begin position="475"/>
        <end position="493"/>
    </location>
</feature>
<feature type="domain" description="NADH-Ubiquinone oxidoreductase (complex I) chain 5 N-terminal" evidence="16">
    <location>
        <begin position="105"/>
        <end position="153"/>
    </location>
</feature>
<evidence type="ECO:0000256" key="8">
    <source>
        <dbReference type="ARBA" id="ARBA00022989"/>
    </source>
</evidence>
<keyword evidence="11 14" id="KW-0472">Membrane</keyword>
<protein>
    <submittedName>
        <fullName evidence="19">Na+/H+ antiporter subunit A</fullName>
    </submittedName>
</protein>
<evidence type="ECO:0000256" key="13">
    <source>
        <dbReference type="RuleBase" id="RU000320"/>
    </source>
</evidence>
<dbReference type="Gene3D" id="1.20.120.1200">
    <property type="entry name" value="NADH-ubiquinone/plastoquinone oxidoreductase chain 6, subunit NuoJ"/>
    <property type="match status" value="1"/>
</dbReference>
<evidence type="ECO:0000256" key="3">
    <source>
        <dbReference type="ARBA" id="ARBA00022448"/>
    </source>
</evidence>
<name>A0A3D8Q1X0_9BACI</name>
<feature type="transmembrane region" description="Helical" evidence="14">
    <location>
        <begin position="69"/>
        <end position="90"/>
    </location>
</feature>
<evidence type="ECO:0000256" key="11">
    <source>
        <dbReference type="ARBA" id="ARBA00023136"/>
    </source>
</evidence>
<dbReference type="EMBL" id="PIOC01000001">
    <property type="protein sequence ID" value="RDW22426.1"/>
    <property type="molecule type" value="Genomic_DNA"/>
</dbReference>
<dbReference type="InterPro" id="IPR001516">
    <property type="entry name" value="Proton_antipo_N"/>
</dbReference>
<keyword evidence="20" id="KW-1185">Reference proteome</keyword>
<keyword evidence="12" id="KW-0739">Sodium transport</keyword>
<gene>
    <name evidence="19" type="ORF">CWR48_01595</name>
</gene>
<dbReference type="GO" id="GO:1902600">
    <property type="term" value="P:proton transmembrane transport"/>
    <property type="evidence" value="ECO:0007669"/>
    <property type="project" value="UniProtKB-KW"/>
</dbReference>
<keyword evidence="5" id="KW-1003">Cell membrane</keyword>
<dbReference type="InterPro" id="IPR050616">
    <property type="entry name" value="CPA3_Na-H_Antiporter_A"/>
</dbReference>
<organism evidence="19 20">
    <name type="scientific">Oceanobacillus arenosus</name>
    <dbReference type="NCBI Taxonomy" id="1229153"/>
    <lineage>
        <taxon>Bacteria</taxon>
        <taxon>Bacillati</taxon>
        <taxon>Bacillota</taxon>
        <taxon>Bacilli</taxon>
        <taxon>Bacillales</taxon>
        <taxon>Bacillaceae</taxon>
        <taxon>Oceanobacillus</taxon>
    </lineage>
</organism>
<feature type="transmembrane region" description="Helical" evidence="14">
    <location>
        <begin position="415"/>
        <end position="437"/>
    </location>
</feature>
<evidence type="ECO:0000256" key="7">
    <source>
        <dbReference type="ARBA" id="ARBA00022781"/>
    </source>
</evidence>
<feature type="transmembrane region" description="Helical" evidence="14">
    <location>
        <begin position="719"/>
        <end position="740"/>
    </location>
</feature>
<dbReference type="PRINTS" id="PR01435">
    <property type="entry name" value="NPOXDRDTASE5"/>
</dbReference>
<dbReference type="InterPro" id="IPR001750">
    <property type="entry name" value="ND/Mrp_TM"/>
</dbReference>
<dbReference type="PANTHER" id="PTHR43373">
    <property type="entry name" value="NA(+)/H(+) ANTIPORTER SUBUNIT"/>
    <property type="match status" value="1"/>
</dbReference>
<feature type="transmembrane region" description="Helical" evidence="14">
    <location>
        <begin position="283"/>
        <end position="301"/>
    </location>
</feature>
<evidence type="ECO:0000256" key="2">
    <source>
        <dbReference type="ARBA" id="ARBA00008483"/>
    </source>
</evidence>
<evidence type="ECO:0000256" key="10">
    <source>
        <dbReference type="ARBA" id="ARBA00023065"/>
    </source>
</evidence>
<dbReference type="InterPro" id="IPR042106">
    <property type="entry name" value="Nuo/plastoQ_OxRdtase_6_NuoJ"/>
</dbReference>
<feature type="transmembrane region" description="Helical" evidence="14">
    <location>
        <begin position="174"/>
        <end position="194"/>
    </location>
</feature>
<feature type="domain" description="MrpA C-terminal/MbhE" evidence="18">
    <location>
        <begin position="755"/>
        <end position="831"/>
    </location>
</feature>
<dbReference type="InterPro" id="IPR025383">
    <property type="entry name" value="MrpA_C/MbhD"/>
</dbReference>
<dbReference type="Proteomes" id="UP000257143">
    <property type="component" value="Unassembled WGS sequence"/>
</dbReference>
<dbReference type="NCBIfam" id="NF009285">
    <property type="entry name" value="PRK12645.1"/>
    <property type="match status" value="1"/>
</dbReference>
<feature type="transmembrane region" description="Helical" evidence="14">
    <location>
        <begin position="812"/>
        <end position="830"/>
    </location>
</feature>
<dbReference type="GO" id="GO:0015297">
    <property type="term" value="F:antiporter activity"/>
    <property type="evidence" value="ECO:0007669"/>
    <property type="project" value="UniProtKB-KW"/>
</dbReference>
<evidence type="ECO:0000313" key="19">
    <source>
        <dbReference type="EMBL" id="RDW22426.1"/>
    </source>
</evidence>
<dbReference type="InterPro" id="IPR005663">
    <property type="entry name" value="MrpA/MnhA1/PhaAB"/>
</dbReference>
<keyword evidence="3" id="KW-0813">Transport</keyword>
<dbReference type="NCBIfam" id="TIGR00940">
    <property type="entry name" value="2a6301s01"/>
    <property type="match status" value="1"/>
</dbReference>
<dbReference type="Pfam" id="PF13244">
    <property type="entry name" value="MbhD"/>
    <property type="match status" value="1"/>
</dbReference>
<comment type="subcellular location">
    <subcellularLocation>
        <location evidence="1">Cell membrane</location>
        <topology evidence="1">Multi-pass membrane protein</topology>
    </subcellularLocation>
    <subcellularLocation>
        <location evidence="13">Membrane</location>
        <topology evidence="13">Multi-pass membrane protein</topology>
    </subcellularLocation>
</comment>
<dbReference type="PRINTS" id="PR01434">
    <property type="entry name" value="NADHDHGNASE5"/>
</dbReference>
<feature type="transmembrane region" description="Helical" evidence="14">
    <location>
        <begin position="313"/>
        <end position="333"/>
    </location>
</feature>
<feature type="transmembrane region" description="Helical" evidence="14">
    <location>
        <begin position="340"/>
        <end position="360"/>
    </location>
</feature>
<dbReference type="Pfam" id="PF00662">
    <property type="entry name" value="Proton_antipo_N"/>
    <property type="match status" value="1"/>
</dbReference>
<feature type="domain" description="MrpA C-terminal/MbhD" evidence="17">
    <location>
        <begin position="678"/>
        <end position="741"/>
    </location>
</feature>
<evidence type="ECO:0000256" key="1">
    <source>
        <dbReference type="ARBA" id="ARBA00004651"/>
    </source>
</evidence>
<feature type="transmembrane region" description="Helical" evidence="14">
    <location>
        <begin position="514"/>
        <end position="533"/>
    </location>
</feature>
<feature type="transmembrane region" description="Helical" evidence="14">
    <location>
        <begin position="380"/>
        <end position="403"/>
    </location>
</feature>
<evidence type="ECO:0000259" key="16">
    <source>
        <dbReference type="Pfam" id="PF00662"/>
    </source>
</evidence>
<evidence type="ECO:0000256" key="5">
    <source>
        <dbReference type="ARBA" id="ARBA00022475"/>
    </source>
</evidence>
<dbReference type="Pfam" id="PF00361">
    <property type="entry name" value="Proton_antipo_M"/>
    <property type="match status" value="1"/>
</dbReference>
<evidence type="ECO:0000256" key="9">
    <source>
        <dbReference type="ARBA" id="ARBA00023053"/>
    </source>
</evidence>
<feature type="transmembrane region" description="Helical" evidence="14">
    <location>
        <begin position="636"/>
        <end position="658"/>
    </location>
</feature>
<dbReference type="PANTHER" id="PTHR43373:SF1">
    <property type="entry name" value="NA(+)_H(+) ANTIPORTER SUBUNIT A"/>
    <property type="match status" value="1"/>
</dbReference>
<keyword evidence="7" id="KW-0375">Hydrogen ion transport</keyword>
<dbReference type="InterPro" id="IPR046806">
    <property type="entry name" value="MrpA_C/MbhE"/>
</dbReference>
<feature type="transmembrane region" description="Helical" evidence="14">
    <location>
        <begin position="755"/>
        <end position="774"/>
    </location>
</feature>
<sequence>MQSLNSCRVKIVYLFNCEIKSYLLQLDNFAKYFTIRNGGLILVSVNLLIIIPFIAAALILFLQKRVSRIHIGWFVLLIPIILFIFLVRYIPNIANGATYLHTINWIPSYGINFSSYLDGLSLIFGLIITGIGALVIVYSIYYLNENESLKHFYCYLMLFMGAMLGVIFSDNIMVLYVFWELTSISSFLLIAFWFQRKRSREGAQKALLITVSGGFSMLAGFIMIGNITGSFSFREIIAIIPDFYDHTLFIPAMLLILLGAFTKSAQFPFHIWLPSAMEAPTPVSAYLHSATMVNAGLYLVARFTPVFGGEGLWFWLVTVVGLVTMFWGSFTAVRQTDLKALLAYSTISQLGMIMSMFGMGSAALNNGYSADSVVYTQATFAALFHLINHATFKSALFMVVGIIDHGVGTRDIRRLGGLATYMPITFTIAMIGSFSMAGLPPFNGFLSKEMFFTSVLNIREANIFSLEAWGTLLPVLAWVASVFTFIYCMIVVFKTFLGKYQEERLEHPAHEAPVGMLIAPIILAVLVIAIFFFPNVLGDYLIVPAMASIFPAFAAEADLGVTISAWHGFTPELIMTIGVVVVGTLLFISLKYWKRIYALLPESWSFDSLYNAVLETVETSSNKITNFYMTGYLRDYLVYIYLFFIIVVGGTLIYTGALNFDIAGNAPIDAIDWFIAITMVVGSIAIIFAKSRLTAILLNGVIGYGVALFFVLLRAPDLALTQTVVETVTTVLFLVAYYFLPDWQKENSSRKTKSVNLLISVLVGAIFVVVALAVQNEKLFESISGFFENSYELVGAKNIVNAILSDFRGFDTMLEVVVLLIAGIGVFTLIKLKARKGEEELENK</sequence>
<feature type="transmembrane region" description="Helical" evidence="14">
    <location>
        <begin position="243"/>
        <end position="262"/>
    </location>
</feature>
<keyword evidence="8 14" id="KW-1133">Transmembrane helix</keyword>
<keyword evidence="6 13" id="KW-0812">Transmembrane</keyword>
<dbReference type="AlphaFoldDB" id="A0A3D8Q1X0"/>
<feature type="transmembrane region" description="Helical" evidence="14">
    <location>
        <begin position="122"/>
        <end position="143"/>
    </location>
</feature>
<dbReference type="GO" id="GO:0006814">
    <property type="term" value="P:sodium ion transport"/>
    <property type="evidence" value="ECO:0007669"/>
    <property type="project" value="UniProtKB-KW"/>
</dbReference>
<evidence type="ECO:0000256" key="6">
    <source>
        <dbReference type="ARBA" id="ARBA00022692"/>
    </source>
</evidence>
<feature type="domain" description="NADH:quinone oxidoreductase/Mrp antiporter transmembrane" evidence="15">
    <location>
        <begin position="169"/>
        <end position="466"/>
    </location>
</feature>
<dbReference type="GO" id="GO:0005886">
    <property type="term" value="C:plasma membrane"/>
    <property type="evidence" value="ECO:0007669"/>
    <property type="project" value="UniProtKB-SubCell"/>
</dbReference>
<comment type="similarity">
    <text evidence="2">Belongs to the CPA3 antiporters (TC 2.A.63) subunit A family.</text>
</comment>
<accession>A0A3D8Q1X0</accession>
<feature type="transmembrane region" description="Helical" evidence="14">
    <location>
        <begin position="206"/>
        <end position="231"/>
    </location>
</feature>
<proteinExistence type="inferred from homology"/>
<evidence type="ECO:0000256" key="12">
    <source>
        <dbReference type="ARBA" id="ARBA00023201"/>
    </source>
</evidence>
<keyword evidence="9" id="KW-0915">Sodium</keyword>
<keyword evidence="4" id="KW-0050">Antiport</keyword>
<evidence type="ECO:0000256" key="4">
    <source>
        <dbReference type="ARBA" id="ARBA00022449"/>
    </source>
</evidence>
<evidence type="ECO:0000313" key="20">
    <source>
        <dbReference type="Proteomes" id="UP000257143"/>
    </source>
</evidence>
<comment type="caution">
    <text evidence="19">The sequence shown here is derived from an EMBL/GenBank/DDBJ whole genome shotgun (WGS) entry which is preliminary data.</text>
</comment>
<feature type="transmembrane region" description="Helical" evidence="14">
    <location>
        <begin position="670"/>
        <end position="689"/>
    </location>
</feature>
<evidence type="ECO:0000256" key="14">
    <source>
        <dbReference type="SAM" id="Phobius"/>
    </source>
</evidence>
<feature type="transmembrane region" description="Helical" evidence="14">
    <location>
        <begin position="152"/>
        <end position="168"/>
    </location>
</feature>
<feature type="transmembrane region" description="Helical" evidence="14">
    <location>
        <begin position="573"/>
        <end position="593"/>
    </location>
</feature>
<reference evidence="20" key="1">
    <citation type="submission" date="2017-11" db="EMBL/GenBank/DDBJ databases">
        <authorList>
            <person name="Zhu W."/>
        </authorList>
    </citation>
    <scope>NUCLEOTIDE SEQUENCE [LARGE SCALE GENOMIC DNA]</scope>
    <source>
        <strain evidence="20">CAU 1183</strain>
    </source>
</reference>
<dbReference type="OrthoDB" id="9807568at2"/>
<evidence type="ECO:0000259" key="15">
    <source>
        <dbReference type="Pfam" id="PF00361"/>
    </source>
</evidence>
<feature type="transmembrane region" description="Helical" evidence="14">
    <location>
        <begin position="696"/>
        <end position="713"/>
    </location>
</feature>
<keyword evidence="10" id="KW-0406">Ion transport</keyword>
<feature type="transmembrane region" description="Helical" evidence="14">
    <location>
        <begin position="40"/>
        <end position="62"/>
    </location>
</feature>